<evidence type="ECO:0000256" key="14">
    <source>
        <dbReference type="ARBA" id="ARBA00023242"/>
    </source>
</evidence>
<dbReference type="AlphaFoldDB" id="A0AAD5YIK7"/>
<evidence type="ECO:0000256" key="15">
    <source>
        <dbReference type="ARBA" id="ARBA00023254"/>
    </source>
</evidence>
<evidence type="ECO:0000259" key="20">
    <source>
        <dbReference type="SMART" id="SM01347"/>
    </source>
</evidence>
<dbReference type="GO" id="GO:0030145">
    <property type="term" value="F:manganese ion binding"/>
    <property type="evidence" value="ECO:0007669"/>
    <property type="project" value="UniProtKB-UniRule"/>
</dbReference>
<comment type="function">
    <text evidence="16">Core component of the MRN complex, which plays a central role in double-strand break (DSB) repair, DNA recombination, maintenance of telomere integrity and meiosis. The MRN complex is involved in the repair of DNA double-strand breaks (DSBs) via homologous recombination (HR), an error-free mechanism which primarily occurs during S and G2 phases. The complex (1) mediates the end resection of damaged DNA, which generates proper single-stranded DNA, a key initial steps in HR, and is (2) required for the recruitment of other repair factors and efficient activation of ATM and ATR upon DNA damage. Within the MRN complex, MRE11 possesses both single-strand endonuclease activity and double-strand-specific 3'-5' exonuclease activity. MRE11 first endonucleolytically cleaves the 5' strand at DNA DSB ends to prevent non-homologous end joining (NHEJ) and licence HR. It then generates a single-stranded DNA gap via 3' to 5' exonucleolytic degradation, which is required for single-strand invasion and recombination.</text>
</comment>
<dbReference type="Pfam" id="PF04152">
    <property type="entry name" value="Mre11_DNA_bind"/>
    <property type="match status" value="1"/>
</dbReference>
<feature type="compositionally biased region" description="Low complexity" evidence="19">
    <location>
        <begin position="622"/>
        <end position="637"/>
    </location>
</feature>
<evidence type="ECO:0000313" key="21">
    <source>
        <dbReference type="EMBL" id="KAJ3491978.1"/>
    </source>
</evidence>
<evidence type="ECO:0000256" key="16">
    <source>
        <dbReference type="PIRNR" id="PIRNR000882"/>
    </source>
</evidence>
<dbReference type="GO" id="GO:0031573">
    <property type="term" value="P:mitotic intra-S DNA damage checkpoint signaling"/>
    <property type="evidence" value="ECO:0007669"/>
    <property type="project" value="TreeGrafter"/>
</dbReference>
<feature type="compositionally biased region" description="Basic residues" evidence="19">
    <location>
        <begin position="612"/>
        <end position="621"/>
    </location>
</feature>
<dbReference type="InterPro" id="IPR004843">
    <property type="entry name" value="Calcineurin-like_PHP"/>
</dbReference>
<dbReference type="GO" id="GO:0000724">
    <property type="term" value="P:double-strand break repair via homologous recombination"/>
    <property type="evidence" value="ECO:0007669"/>
    <property type="project" value="TreeGrafter"/>
</dbReference>
<dbReference type="GO" id="GO:0000014">
    <property type="term" value="F:single-stranded DNA endodeoxyribonuclease activity"/>
    <property type="evidence" value="ECO:0007669"/>
    <property type="project" value="TreeGrafter"/>
</dbReference>
<comment type="cofactor">
    <cofactor evidence="1 16">
        <name>Mn(2+)</name>
        <dbReference type="ChEBI" id="CHEBI:29035"/>
    </cofactor>
</comment>
<dbReference type="GO" id="GO:0000723">
    <property type="term" value="P:telomere maintenance"/>
    <property type="evidence" value="ECO:0007669"/>
    <property type="project" value="TreeGrafter"/>
</dbReference>
<keyword evidence="11 16" id="KW-0269">Exonuclease</keyword>
<keyword evidence="6 16" id="KW-0540">Nuclease</keyword>
<dbReference type="InterPro" id="IPR003701">
    <property type="entry name" value="Mre11"/>
</dbReference>
<dbReference type="EMBL" id="JANAWD010000004">
    <property type="protein sequence ID" value="KAJ3491978.1"/>
    <property type="molecule type" value="Genomic_DNA"/>
</dbReference>
<comment type="similarity">
    <text evidence="4 16 18">Belongs to the MRE11/RAD32 family.</text>
</comment>
<evidence type="ECO:0000256" key="5">
    <source>
        <dbReference type="ARBA" id="ARBA00022454"/>
    </source>
</evidence>
<keyword evidence="15 16" id="KW-0469">Meiosis</keyword>
<evidence type="ECO:0000256" key="4">
    <source>
        <dbReference type="ARBA" id="ARBA00009028"/>
    </source>
</evidence>
<gene>
    <name evidence="21" type="ORF">NLI96_g271</name>
</gene>
<dbReference type="InterPro" id="IPR007281">
    <property type="entry name" value="Mre11_DNA-bd"/>
</dbReference>
<dbReference type="PIRSF" id="PIRSF000882">
    <property type="entry name" value="DSB_repair_MRE11"/>
    <property type="match status" value="1"/>
</dbReference>
<dbReference type="Gene3D" id="3.30.110.110">
    <property type="entry name" value="Mre11, capping domain"/>
    <property type="match status" value="1"/>
</dbReference>
<dbReference type="InterPro" id="IPR041796">
    <property type="entry name" value="Mre11_N"/>
</dbReference>
<evidence type="ECO:0000256" key="17">
    <source>
        <dbReference type="PIRSR" id="PIRSR000882-1"/>
    </source>
</evidence>
<feature type="compositionally biased region" description="Low complexity" evidence="19">
    <location>
        <begin position="677"/>
        <end position="718"/>
    </location>
</feature>
<dbReference type="Pfam" id="PF00149">
    <property type="entry name" value="Metallophos"/>
    <property type="match status" value="1"/>
</dbReference>
<dbReference type="SMART" id="SM01347">
    <property type="entry name" value="Mre11_DNA_bind"/>
    <property type="match status" value="1"/>
</dbReference>
<evidence type="ECO:0000256" key="10">
    <source>
        <dbReference type="ARBA" id="ARBA00022801"/>
    </source>
</evidence>
<dbReference type="PANTHER" id="PTHR10139">
    <property type="entry name" value="DOUBLE-STRAND BREAK REPAIR PROTEIN MRE11"/>
    <property type="match status" value="1"/>
</dbReference>
<evidence type="ECO:0000256" key="1">
    <source>
        <dbReference type="ARBA" id="ARBA00001936"/>
    </source>
</evidence>
<keyword evidence="22" id="KW-1185">Reference proteome</keyword>
<dbReference type="NCBIfam" id="TIGR00583">
    <property type="entry name" value="mre11"/>
    <property type="match status" value="1"/>
</dbReference>
<evidence type="ECO:0000256" key="12">
    <source>
        <dbReference type="ARBA" id="ARBA00023204"/>
    </source>
</evidence>
<dbReference type="GO" id="GO:0008296">
    <property type="term" value="F:3'-5'-DNA exonuclease activity"/>
    <property type="evidence" value="ECO:0007669"/>
    <property type="project" value="InterPro"/>
</dbReference>
<evidence type="ECO:0000256" key="18">
    <source>
        <dbReference type="RuleBase" id="RU003447"/>
    </source>
</evidence>
<feature type="domain" description="Mre11 DNA-binding" evidence="20">
    <location>
        <begin position="329"/>
        <end position="507"/>
    </location>
</feature>
<keyword evidence="14 16" id="KW-0539">Nucleus</keyword>
<evidence type="ECO:0000256" key="9">
    <source>
        <dbReference type="ARBA" id="ARBA00022763"/>
    </source>
</evidence>
<keyword evidence="9 16" id="KW-0227">DNA damage</keyword>
<sequence length="738" mass="80944">MADSDFDHPPPVDIIPGALNPKAVDSGDLFRILLATDNHVGYNERDPVRGQDSINTFKEILQLAVKHDASPFSSMVDFILLAGDLFHENRPSRECLYETMALLREYTLGDRPIQMELLSDPDEGKAGGYSFPAVNYEDPNLNVAIPLFSIHGNHDDPQGAGLQGALCALDMLSVSGLVNYMGKIDLPVNDADALNCGIAIKPVLLRKGNSKLAMYGVGNVKDQRMHFELRSNRVRMFMPKDKDDWFNILLVHQNRVPHGPQLSVPEGMFDDSIDLVVWGHEHDCRLSPEPVAGKRYSISQPGSSVATSLSEGESIEKCVGLLEISGKQYKLTSLPLRTVRPFVMGEITLADAAEEQDFDITDRIAVSKCLKQKVNELIEEADKMWDERNQKAIAEGGAELPRMLPLIRLKVDTTGATDMTNPVRFGQEFQGRIANPRDVLSFHRSRRTAKGNKVAVEEPELSIDDPDLTISEKLSKIRVNTLVKEYLAAQELQLLGEVGMSDAITTFVEKDDIHSIENHVKTALKSLMKGVQTKGGEFEEDDLDDIVGKVKEKHDKEYIERHHEGKPSDSKGKGKARDEEDSDGQGSVDSMMMDVDMRGSDFEEPPSDPPAKKKTTTKGKKTAAPAKKASAKTTTAKGRGKKAAVSDDEDEEMDEDEEEEEAAPKAKRTNRAAVLNKSSTAAKAKAPAKKTAASTSSKQSTLSFAPTGRTTGTRAAASRAKRKVAEVQAEPGTGFPRN</sequence>
<dbReference type="Gene3D" id="3.60.21.10">
    <property type="match status" value="1"/>
</dbReference>
<keyword evidence="8 16" id="KW-0255">Endonuclease</keyword>
<evidence type="ECO:0000256" key="2">
    <source>
        <dbReference type="ARBA" id="ARBA00004123"/>
    </source>
</evidence>
<evidence type="ECO:0000256" key="8">
    <source>
        <dbReference type="ARBA" id="ARBA00022759"/>
    </source>
</evidence>
<dbReference type="SUPFAM" id="SSF56300">
    <property type="entry name" value="Metallo-dependent phosphatases"/>
    <property type="match status" value="1"/>
</dbReference>
<evidence type="ECO:0000313" key="22">
    <source>
        <dbReference type="Proteomes" id="UP001212997"/>
    </source>
</evidence>
<evidence type="ECO:0000256" key="3">
    <source>
        <dbReference type="ARBA" id="ARBA00004286"/>
    </source>
</evidence>
<dbReference type="FunFam" id="3.60.21.10:FF:000011">
    <property type="entry name" value="Double-strand break repair protein"/>
    <property type="match status" value="1"/>
</dbReference>
<evidence type="ECO:0000256" key="7">
    <source>
        <dbReference type="ARBA" id="ARBA00022723"/>
    </source>
</evidence>
<name>A0AAD5YIK7_9APHY</name>
<keyword evidence="12 16" id="KW-0234">DNA repair</keyword>
<dbReference type="GO" id="GO:0042138">
    <property type="term" value="P:meiotic DNA double-strand break formation"/>
    <property type="evidence" value="ECO:0007669"/>
    <property type="project" value="TreeGrafter"/>
</dbReference>
<evidence type="ECO:0000256" key="6">
    <source>
        <dbReference type="ARBA" id="ARBA00022722"/>
    </source>
</evidence>
<comment type="caution">
    <text evidence="21">The sequence shown here is derived from an EMBL/GenBank/DDBJ whole genome shotgun (WGS) entry which is preliminary data.</text>
</comment>
<proteinExistence type="inferred from homology"/>
<dbReference type="InterPro" id="IPR038487">
    <property type="entry name" value="Mre11_capping_dom"/>
</dbReference>
<protein>
    <recommendedName>
        <fullName evidence="16">Double-strand break repair protein</fullName>
    </recommendedName>
</protein>
<keyword evidence="10 16" id="KW-0378">Hydrolase</keyword>
<comment type="subcellular location">
    <subcellularLocation>
        <location evidence="3">Chromosome</location>
    </subcellularLocation>
    <subcellularLocation>
        <location evidence="2 16">Nucleus</location>
    </subcellularLocation>
</comment>
<dbReference type="Proteomes" id="UP001212997">
    <property type="component" value="Unassembled WGS sequence"/>
</dbReference>
<dbReference type="GO" id="GO:0006303">
    <property type="term" value="P:double-strand break repair via nonhomologous end joining"/>
    <property type="evidence" value="ECO:0007669"/>
    <property type="project" value="TreeGrafter"/>
</dbReference>
<keyword evidence="5" id="KW-0158">Chromosome</keyword>
<organism evidence="21 22">
    <name type="scientific">Meripilus lineatus</name>
    <dbReference type="NCBI Taxonomy" id="2056292"/>
    <lineage>
        <taxon>Eukaryota</taxon>
        <taxon>Fungi</taxon>
        <taxon>Dikarya</taxon>
        <taxon>Basidiomycota</taxon>
        <taxon>Agaricomycotina</taxon>
        <taxon>Agaricomycetes</taxon>
        <taxon>Polyporales</taxon>
        <taxon>Meripilaceae</taxon>
        <taxon>Meripilus</taxon>
    </lineage>
</organism>
<dbReference type="GO" id="GO:0097552">
    <property type="term" value="P:mitochondrial double-strand break repair via homologous recombination"/>
    <property type="evidence" value="ECO:0007669"/>
    <property type="project" value="TreeGrafter"/>
</dbReference>
<feature type="active site" description="Proton donor" evidence="17">
    <location>
        <position position="154"/>
    </location>
</feature>
<dbReference type="InterPro" id="IPR029052">
    <property type="entry name" value="Metallo-depent_PP-like"/>
</dbReference>
<dbReference type="GO" id="GO:0035861">
    <property type="term" value="C:site of double-strand break"/>
    <property type="evidence" value="ECO:0007669"/>
    <property type="project" value="TreeGrafter"/>
</dbReference>
<feature type="compositionally biased region" description="Acidic residues" evidence="19">
    <location>
        <begin position="646"/>
        <end position="661"/>
    </location>
</feature>
<evidence type="ECO:0000256" key="13">
    <source>
        <dbReference type="ARBA" id="ARBA00023211"/>
    </source>
</evidence>
<dbReference type="PANTHER" id="PTHR10139:SF1">
    <property type="entry name" value="DOUBLE-STRAND BREAK REPAIR PROTEIN MRE11"/>
    <property type="match status" value="1"/>
</dbReference>
<dbReference type="GO" id="GO:0030870">
    <property type="term" value="C:Mre11 complex"/>
    <property type="evidence" value="ECO:0007669"/>
    <property type="project" value="UniProtKB-UniRule"/>
</dbReference>
<keyword evidence="13 16" id="KW-0464">Manganese</keyword>
<evidence type="ECO:0000256" key="19">
    <source>
        <dbReference type="SAM" id="MobiDB-lite"/>
    </source>
</evidence>
<feature type="region of interest" description="Disordered" evidence="19">
    <location>
        <begin position="556"/>
        <end position="738"/>
    </location>
</feature>
<keyword evidence="7" id="KW-0479">Metal-binding</keyword>
<dbReference type="CDD" id="cd00840">
    <property type="entry name" value="MPP_Mre11_N"/>
    <property type="match status" value="1"/>
</dbReference>
<evidence type="ECO:0000256" key="11">
    <source>
        <dbReference type="ARBA" id="ARBA00022839"/>
    </source>
</evidence>
<dbReference type="GO" id="GO:0007095">
    <property type="term" value="P:mitotic G2 DNA damage checkpoint signaling"/>
    <property type="evidence" value="ECO:0007669"/>
    <property type="project" value="TreeGrafter"/>
</dbReference>
<reference evidence="21" key="1">
    <citation type="submission" date="2022-07" db="EMBL/GenBank/DDBJ databases">
        <title>Genome Sequence of Physisporinus lineatus.</title>
        <authorList>
            <person name="Buettner E."/>
        </authorList>
    </citation>
    <scope>NUCLEOTIDE SEQUENCE</scope>
    <source>
        <strain evidence="21">VT162</strain>
    </source>
</reference>
<feature type="compositionally biased region" description="Basic and acidic residues" evidence="19">
    <location>
        <begin position="556"/>
        <end position="578"/>
    </location>
</feature>
<accession>A0AAD5YIK7</accession>